<evidence type="ECO:0000256" key="2">
    <source>
        <dbReference type="SAM" id="Phobius"/>
    </source>
</evidence>
<evidence type="ECO:0000313" key="3">
    <source>
        <dbReference type="EMBL" id="URW75220.1"/>
    </source>
</evidence>
<gene>
    <name evidence="3" type="ORF">M9980_11805</name>
</gene>
<keyword evidence="4" id="KW-1185">Reference proteome</keyword>
<sequence>MMPTGFFTRFAPIRAINDLRHFMALQKPTHVVFLVLSLMLTMAVLLGFVIDSHVERPYKRNIVYAENWRADRSEAEIRAAQLREMAVKTRRDIVYEKKQADLKAQFKRLDDKLEKWGI</sequence>
<dbReference type="EMBL" id="CP098401">
    <property type="protein sequence ID" value="URW75220.1"/>
    <property type="molecule type" value="Genomic_DNA"/>
</dbReference>
<keyword evidence="2" id="KW-0812">Transmembrane</keyword>
<name>A0ABY4TTQ0_9SPHN</name>
<keyword evidence="1" id="KW-0175">Coiled coil</keyword>
<dbReference type="RefSeq" id="WP_250751069.1">
    <property type="nucleotide sequence ID" value="NZ_CP098401.1"/>
</dbReference>
<evidence type="ECO:0000313" key="4">
    <source>
        <dbReference type="Proteomes" id="UP001055580"/>
    </source>
</evidence>
<feature type="coiled-coil region" evidence="1">
    <location>
        <begin position="65"/>
        <end position="92"/>
    </location>
</feature>
<reference evidence="3" key="1">
    <citation type="submission" date="2022-05" db="EMBL/GenBank/DDBJ databases">
        <title>Sphingomonas sp. strain RMG20 Genome sequencing and assembly.</title>
        <authorList>
            <person name="Kim I."/>
        </authorList>
    </citation>
    <scope>NUCLEOTIDE SEQUENCE</scope>
    <source>
        <strain evidence="3">RMG20</strain>
    </source>
</reference>
<keyword evidence="2" id="KW-0472">Membrane</keyword>
<feature type="transmembrane region" description="Helical" evidence="2">
    <location>
        <begin position="31"/>
        <end position="50"/>
    </location>
</feature>
<protein>
    <submittedName>
        <fullName evidence="3">Uncharacterized protein</fullName>
    </submittedName>
</protein>
<evidence type="ECO:0000256" key="1">
    <source>
        <dbReference type="SAM" id="Coils"/>
    </source>
</evidence>
<organism evidence="3 4">
    <name type="scientific">Sphingomonas donggukensis</name>
    <dbReference type="NCBI Taxonomy" id="2949093"/>
    <lineage>
        <taxon>Bacteria</taxon>
        <taxon>Pseudomonadati</taxon>
        <taxon>Pseudomonadota</taxon>
        <taxon>Alphaproteobacteria</taxon>
        <taxon>Sphingomonadales</taxon>
        <taxon>Sphingomonadaceae</taxon>
        <taxon>Sphingomonas</taxon>
    </lineage>
</organism>
<proteinExistence type="predicted"/>
<keyword evidence="2" id="KW-1133">Transmembrane helix</keyword>
<dbReference type="Proteomes" id="UP001055580">
    <property type="component" value="Chromosome"/>
</dbReference>
<accession>A0ABY4TTQ0</accession>